<evidence type="ECO:0000256" key="1">
    <source>
        <dbReference type="SAM" id="MobiDB-lite"/>
    </source>
</evidence>
<feature type="compositionally biased region" description="Basic and acidic residues" evidence="1">
    <location>
        <begin position="32"/>
        <end position="45"/>
    </location>
</feature>
<proteinExistence type="predicted"/>
<evidence type="ECO:0000313" key="2">
    <source>
        <dbReference type="EMBL" id="QNO18003.1"/>
    </source>
</evidence>
<protein>
    <submittedName>
        <fullName evidence="2">Uncharacterized protein</fullName>
    </submittedName>
</protein>
<organism evidence="2 3">
    <name type="scientific">Caproicibacterium amylolyticum</name>
    <dbReference type="NCBI Taxonomy" id="2766537"/>
    <lineage>
        <taxon>Bacteria</taxon>
        <taxon>Bacillati</taxon>
        <taxon>Bacillota</taxon>
        <taxon>Clostridia</taxon>
        <taxon>Eubacteriales</taxon>
        <taxon>Oscillospiraceae</taxon>
        <taxon>Caproicibacterium</taxon>
    </lineage>
</organism>
<name>A0A7G9WH41_9FIRM</name>
<reference evidence="2 3" key="1">
    <citation type="submission" date="2020-08" db="EMBL/GenBank/DDBJ databases">
        <authorList>
            <person name="Ren C."/>
            <person name="Gu Y."/>
            <person name="Xu Y."/>
        </authorList>
    </citation>
    <scope>NUCLEOTIDE SEQUENCE [LARGE SCALE GENOMIC DNA]</scope>
    <source>
        <strain evidence="2 3">LBM18003</strain>
    </source>
</reference>
<dbReference type="EMBL" id="CP060696">
    <property type="protein sequence ID" value="QNO18003.1"/>
    <property type="molecule type" value="Genomic_DNA"/>
</dbReference>
<dbReference type="RefSeq" id="WP_212507068.1">
    <property type="nucleotide sequence ID" value="NZ_CP060696.1"/>
</dbReference>
<sequence>MDEKTAWSCFVQSGSVQDYLRYTQCKAGSVGQEEKPDADTDRGDCHPGGGGWGE</sequence>
<evidence type="ECO:0000313" key="3">
    <source>
        <dbReference type="Proteomes" id="UP000516046"/>
    </source>
</evidence>
<keyword evidence="3" id="KW-1185">Reference proteome</keyword>
<feature type="region of interest" description="Disordered" evidence="1">
    <location>
        <begin position="29"/>
        <end position="54"/>
    </location>
</feature>
<dbReference type="KEGG" id="caml:H6X83_13995"/>
<dbReference type="Proteomes" id="UP000516046">
    <property type="component" value="Chromosome"/>
</dbReference>
<dbReference type="AlphaFoldDB" id="A0A7G9WH41"/>
<accession>A0A7G9WH41</accession>
<gene>
    <name evidence="2" type="ORF">H6X83_13995</name>
</gene>